<dbReference type="EMBL" id="LEKV01000865">
    <property type="protein sequence ID" value="KVI11167.1"/>
    <property type="molecule type" value="Genomic_DNA"/>
</dbReference>
<dbReference type="SUPFAM" id="SSF50978">
    <property type="entry name" value="WD40 repeat-like"/>
    <property type="match status" value="1"/>
</dbReference>
<dbReference type="Pfam" id="PF00400">
    <property type="entry name" value="WD40"/>
    <property type="match status" value="1"/>
</dbReference>
<protein>
    <submittedName>
        <fullName evidence="5">WD40 repeat-containing protein</fullName>
    </submittedName>
</protein>
<dbReference type="Gene3D" id="2.130.10.10">
    <property type="entry name" value="YVTN repeat-like/Quinoprotein amine dehydrogenase"/>
    <property type="match status" value="1"/>
</dbReference>
<dbReference type="InterPro" id="IPR050459">
    <property type="entry name" value="WD_repeat_RBAP46/RBAP48/MSI1"/>
</dbReference>
<evidence type="ECO:0000256" key="4">
    <source>
        <dbReference type="SAM" id="MobiDB-lite"/>
    </source>
</evidence>
<keyword evidence="1 3" id="KW-0853">WD repeat</keyword>
<gene>
    <name evidence="5" type="ORF">Ccrd_010425</name>
</gene>
<evidence type="ECO:0000313" key="5">
    <source>
        <dbReference type="EMBL" id="KVI11167.1"/>
    </source>
</evidence>
<dbReference type="SMART" id="SM00320">
    <property type="entry name" value="WD40"/>
    <property type="match status" value="1"/>
</dbReference>
<keyword evidence="2" id="KW-0677">Repeat</keyword>
<dbReference type="PANTHER" id="PTHR22850">
    <property type="entry name" value="WD40 REPEAT FAMILY"/>
    <property type="match status" value="1"/>
</dbReference>
<evidence type="ECO:0000256" key="3">
    <source>
        <dbReference type="PROSITE-ProRule" id="PRU00221"/>
    </source>
</evidence>
<dbReference type="PROSITE" id="PS50082">
    <property type="entry name" value="WD_REPEATS_2"/>
    <property type="match status" value="1"/>
</dbReference>
<dbReference type="STRING" id="59895.A0A103YLE6"/>
<keyword evidence="6" id="KW-1185">Reference proteome</keyword>
<feature type="region of interest" description="Disordered" evidence="4">
    <location>
        <begin position="22"/>
        <end position="49"/>
    </location>
</feature>
<evidence type="ECO:0000313" key="6">
    <source>
        <dbReference type="Proteomes" id="UP000243975"/>
    </source>
</evidence>
<name>A0A103YLE6_CYNCS</name>
<dbReference type="InterPro" id="IPR036322">
    <property type="entry name" value="WD40_repeat_dom_sf"/>
</dbReference>
<dbReference type="InterPro" id="IPR015943">
    <property type="entry name" value="WD40/YVTN_repeat-like_dom_sf"/>
</dbReference>
<dbReference type="Gramene" id="KVI11167">
    <property type="protein sequence ID" value="KVI11167"/>
    <property type="gene ID" value="Ccrd_010425"/>
</dbReference>
<proteinExistence type="predicted"/>
<evidence type="ECO:0000256" key="1">
    <source>
        <dbReference type="ARBA" id="ARBA00022574"/>
    </source>
</evidence>
<dbReference type="AlphaFoldDB" id="A0A103YLE6"/>
<organism evidence="5 6">
    <name type="scientific">Cynara cardunculus var. scolymus</name>
    <name type="common">Globe artichoke</name>
    <name type="synonym">Cynara scolymus</name>
    <dbReference type="NCBI Taxonomy" id="59895"/>
    <lineage>
        <taxon>Eukaryota</taxon>
        <taxon>Viridiplantae</taxon>
        <taxon>Streptophyta</taxon>
        <taxon>Embryophyta</taxon>
        <taxon>Tracheophyta</taxon>
        <taxon>Spermatophyta</taxon>
        <taxon>Magnoliopsida</taxon>
        <taxon>eudicotyledons</taxon>
        <taxon>Gunneridae</taxon>
        <taxon>Pentapetalae</taxon>
        <taxon>asterids</taxon>
        <taxon>campanulids</taxon>
        <taxon>Asterales</taxon>
        <taxon>Asteraceae</taxon>
        <taxon>Carduoideae</taxon>
        <taxon>Cardueae</taxon>
        <taxon>Carduinae</taxon>
        <taxon>Cynara</taxon>
    </lineage>
</organism>
<sequence length="162" mass="17910">MQCKDKSVVLWSIHDHISTLATEPGLTKSPGASGGKNLKTGGDDDKRTESPVIQARGVFQGHDDTVEDVEKAHNADLHCVDWNSLDENLILTGSADNTVRLFDRRNLTANGVGSPIHIFENHSAAVLCVQIWRMIDLIYHPQQEVITELDKFRSHILTCSSP</sequence>
<reference evidence="5 6" key="1">
    <citation type="journal article" date="2016" name="Sci. Rep.">
        <title>The genome sequence of the outbreeding globe artichoke constructed de novo incorporating a phase-aware low-pass sequencing strategy of F1 progeny.</title>
        <authorList>
            <person name="Scaglione D."/>
            <person name="Reyes-Chin-Wo S."/>
            <person name="Acquadro A."/>
            <person name="Froenicke L."/>
            <person name="Portis E."/>
            <person name="Beitel C."/>
            <person name="Tirone M."/>
            <person name="Mauro R."/>
            <person name="Lo Monaco A."/>
            <person name="Mauromicale G."/>
            <person name="Faccioli P."/>
            <person name="Cattivelli L."/>
            <person name="Rieseberg L."/>
            <person name="Michelmore R."/>
            <person name="Lanteri S."/>
        </authorList>
    </citation>
    <scope>NUCLEOTIDE SEQUENCE [LARGE SCALE GENOMIC DNA]</scope>
    <source>
        <strain evidence="5">2C</strain>
    </source>
</reference>
<dbReference type="Proteomes" id="UP000243975">
    <property type="component" value="Unassembled WGS sequence"/>
</dbReference>
<accession>A0A103YLE6</accession>
<feature type="repeat" description="WD" evidence="3">
    <location>
        <begin position="70"/>
        <end position="103"/>
    </location>
</feature>
<dbReference type="InterPro" id="IPR001680">
    <property type="entry name" value="WD40_rpt"/>
</dbReference>
<comment type="caution">
    <text evidence="5">The sequence shown here is derived from an EMBL/GenBank/DDBJ whole genome shotgun (WGS) entry which is preliminary data.</text>
</comment>
<evidence type="ECO:0000256" key="2">
    <source>
        <dbReference type="ARBA" id="ARBA00022737"/>
    </source>
</evidence>